<feature type="domain" description="Transposase IS4-like" evidence="5">
    <location>
        <begin position="121"/>
        <end position="330"/>
    </location>
</feature>
<reference evidence="7 8" key="1">
    <citation type="submission" date="2017-11" db="EMBL/GenBank/DDBJ databases">
        <title>Animal gut microbial communities from fecal samples from Wisconsin, USA.</title>
        <authorList>
            <person name="Neumann A."/>
        </authorList>
    </citation>
    <scope>NUCLEOTIDE SEQUENCE [LARGE SCALE GENOMIC DNA]</scope>
    <source>
        <strain evidence="7 8">UWS3</strain>
    </source>
</reference>
<evidence type="ECO:0000256" key="2">
    <source>
        <dbReference type="ARBA" id="ARBA00022578"/>
    </source>
</evidence>
<dbReference type="EMBL" id="PGEX01000001">
    <property type="protein sequence ID" value="PJJ42453.1"/>
    <property type="molecule type" value="Genomic_DNA"/>
</dbReference>
<proteinExistence type="inferred from homology"/>
<dbReference type="PANTHER" id="PTHR33258">
    <property type="entry name" value="TRANSPOSASE INSL FOR INSERTION SEQUENCE ELEMENT IS186A-RELATED"/>
    <property type="match status" value="1"/>
</dbReference>
<dbReference type="Pfam" id="PF01609">
    <property type="entry name" value="DDE_Tnp_1"/>
    <property type="match status" value="1"/>
</dbReference>
<protein>
    <submittedName>
        <fullName evidence="7">DDE family transposase</fullName>
    </submittedName>
</protein>
<dbReference type="AlphaFoldDB" id="A0A2M9AA09"/>
<dbReference type="InterPro" id="IPR025399">
    <property type="entry name" value="DUF4372"/>
</dbReference>
<dbReference type="RefSeq" id="WP_100426311.1">
    <property type="nucleotide sequence ID" value="NZ_PGEX01000001.1"/>
</dbReference>
<keyword evidence="3" id="KW-0238">DNA-binding</keyword>
<evidence type="ECO:0000259" key="5">
    <source>
        <dbReference type="Pfam" id="PF01609"/>
    </source>
</evidence>
<dbReference type="Gene3D" id="3.90.350.10">
    <property type="entry name" value="Transposase Inhibitor Protein From Tn5, Chain A, domain 1"/>
    <property type="match status" value="1"/>
</dbReference>
<accession>A0A2M9AA09</accession>
<evidence type="ECO:0000259" key="6">
    <source>
        <dbReference type="Pfam" id="PF14294"/>
    </source>
</evidence>
<keyword evidence="2" id="KW-0815">Transposition</keyword>
<evidence type="ECO:0000256" key="1">
    <source>
        <dbReference type="ARBA" id="ARBA00010075"/>
    </source>
</evidence>
<dbReference type="OrthoDB" id="368860at2"/>
<evidence type="ECO:0000256" key="4">
    <source>
        <dbReference type="ARBA" id="ARBA00023172"/>
    </source>
</evidence>
<organism evidence="7 8">
    <name type="scientific">Hallerella succinigenes</name>
    <dbReference type="NCBI Taxonomy" id="1896222"/>
    <lineage>
        <taxon>Bacteria</taxon>
        <taxon>Pseudomonadati</taxon>
        <taxon>Fibrobacterota</taxon>
        <taxon>Fibrobacteria</taxon>
        <taxon>Fibrobacterales</taxon>
        <taxon>Fibrobacteraceae</taxon>
        <taxon>Hallerella</taxon>
    </lineage>
</organism>
<comment type="caution">
    <text evidence="7">The sequence shown here is derived from an EMBL/GenBank/DDBJ whole genome shotgun (WGS) entry which is preliminary data.</text>
</comment>
<keyword evidence="8" id="KW-1185">Reference proteome</keyword>
<keyword evidence="4" id="KW-0233">DNA recombination</keyword>
<dbReference type="InterPro" id="IPR002559">
    <property type="entry name" value="Transposase_11"/>
</dbReference>
<dbReference type="Pfam" id="PF14294">
    <property type="entry name" value="DUF4372"/>
    <property type="match status" value="1"/>
</dbReference>
<gene>
    <name evidence="7" type="ORF">BGX16_2481</name>
</gene>
<dbReference type="GO" id="GO:0006313">
    <property type="term" value="P:DNA transposition"/>
    <property type="evidence" value="ECO:0007669"/>
    <property type="project" value="InterPro"/>
</dbReference>
<dbReference type="GO" id="GO:0004803">
    <property type="term" value="F:transposase activity"/>
    <property type="evidence" value="ECO:0007669"/>
    <property type="project" value="InterPro"/>
</dbReference>
<comment type="similarity">
    <text evidence="1">Belongs to the transposase 11 family.</text>
</comment>
<evidence type="ECO:0000313" key="8">
    <source>
        <dbReference type="Proteomes" id="UP000231134"/>
    </source>
</evidence>
<evidence type="ECO:0000313" key="7">
    <source>
        <dbReference type="EMBL" id="PJJ42453.1"/>
    </source>
</evidence>
<dbReference type="InterPro" id="IPR047952">
    <property type="entry name" value="Transpos_IS4"/>
</dbReference>
<dbReference type="Proteomes" id="UP000231134">
    <property type="component" value="Unassembled WGS sequence"/>
</dbReference>
<feature type="domain" description="DUF4372" evidence="6">
    <location>
        <begin position="7"/>
        <end position="73"/>
    </location>
</feature>
<evidence type="ECO:0000256" key="3">
    <source>
        <dbReference type="ARBA" id="ARBA00023125"/>
    </source>
</evidence>
<dbReference type="SUPFAM" id="SSF53098">
    <property type="entry name" value="Ribonuclease H-like"/>
    <property type="match status" value="1"/>
</dbReference>
<dbReference type="PANTHER" id="PTHR33258:SF1">
    <property type="entry name" value="TRANSPOSASE INSL FOR INSERTION SEQUENCE ELEMENT IS186A-RELATED"/>
    <property type="match status" value="1"/>
</dbReference>
<dbReference type="NCBIfam" id="NF033592">
    <property type="entry name" value="transpos_IS4_1"/>
    <property type="match status" value="1"/>
</dbReference>
<sequence length="377" mass="44270">MFNDLFVFSRLVSFLDRSKFNRIVQKYSGDRYVKHFTCWNQLLALMFGQLSNCDELRALIVAFDAHRSKCYHLSAGRHVTRSNLAKANENRGFRIFEDFAYYMIELARKKRAKKIFGFRGYVYAFDSTTIDLCLEFFEWAKFRSTKGGVKIHTLLDVETQVPSFLLITEAKMNDVKAMDFIPYETSSYYVFDRAYNDFERLPRIDSMGCFFVVRAKTNMLFEFAESKENLADNILKDCKITLTGPKTKKLYDKPLRIVECYDAEDKRMFTYLTNSNKISASRVAELYKNRWLVELFFKWLKQHLTIKKIWGTSENVVKIQIHVAIITYCLVAIVHHDMKLNRSLYEILQILGISLTDKAPLQELLTVKNPEKRKSRG</sequence>
<dbReference type="InterPro" id="IPR012337">
    <property type="entry name" value="RNaseH-like_sf"/>
</dbReference>
<name>A0A2M9AA09_9BACT</name>
<dbReference type="GO" id="GO:0003677">
    <property type="term" value="F:DNA binding"/>
    <property type="evidence" value="ECO:0007669"/>
    <property type="project" value="UniProtKB-KW"/>
</dbReference>